<protein>
    <submittedName>
        <fullName evidence="1">Uncharacterized protein</fullName>
    </submittedName>
</protein>
<gene>
    <name evidence="1" type="ORF">SShM2_005</name>
</gene>
<organism evidence="1 2">
    <name type="scientific">Synechococcus phage S-ShM2</name>
    <dbReference type="NCBI Taxonomy" id="445683"/>
    <lineage>
        <taxon>Viruses</taxon>
        <taxon>Duplodnaviria</taxon>
        <taxon>Heunggongvirae</taxon>
        <taxon>Uroviricota</taxon>
        <taxon>Caudoviricetes</taxon>
        <taxon>Pantevenvirales</taxon>
        <taxon>Kyanoviridae</taxon>
        <taxon>Ahtivirus</taxon>
        <taxon>Ahtivirus sagseatwo</taxon>
    </lineage>
</organism>
<sequence length="69" mass="8111">MVVMEDTNPEDSILIETSKDGLALMYKSVCFHLEKWPGNELNPYEQIDLAQLKDNLLRIMLEQQFRNQI</sequence>
<name>E3SJQ6_9CAUD</name>
<evidence type="ECO:0000313" key="1">
    <source>
        <dbReference type="EMBL" id="ADO97616.1"/>
    </source>
</evidence>
<evidence type="ECO:0000313" key="2">
    <source>
        <dbReference type="Proteomes" id="UP000006525"/>
    </source>
</evidence>
<dbReference type="Proteomes" id="UP000006525">
    <property type="component" value="Segment"/>
</dbReference>
<reference evidence="1 2" key="1">
    <citation type="journal article" date="2010" name="Environ. Microbiol.">
        <title>Genomic analysis of oceanic cyanobacterial myoviruses compared with T4-like myoviruses from diverse hosts and environments.</title>
        <authorList>
            <person name="Sullivan M.B."/>
            <person name="Huang K.H."/>
            <person name="Ignacio-Espinoza J.C."/>
            <person name="Berlin A.M."/>
            <person name="Kelly L."/>
            <person name="Weigele P.R."/>
            <person name="DeFrancesco A.S."/>
            <person name="Kern S.E."/>
            <person name="Thompson L.R."/>
            <person name="Young S."/>
            <person name="Yandava C."/>
            <person name="Fu R."/>
            <person name="Krastins B."/>
            <person name="Chase M."/>
            <person name="Sarracino D."/>
            <person name="Osburne M.S."/>
            <person name="Henn M.R."/>
            <person name="Chisholm S.W."/>
        </authorList>
    </citation>
    <scope>NUCLEOTIDE SEQUENCE [LARGE SCALE GENOMIC DNA]</scope>
    <source>
        <strain evidence="1">8102-4</strain>
    </source>
</reference>
<dbReference type="OrthoDB" id="26662at10239"/>
<proteinExistence type="predicted"/>
<dbReference type="KEGG" id="vg:10327160"/>
<keyword evidence="2" id="KW-1185">Reference proteome</keyword>
<dbReference type="RefSeq" id="YP_004322671.1">
    <property type="nucleotide sequence ID" value="NC_015281.1"/>
</dbReference>
<dbReference type="GeneID" id="10327160"/>
<dbReference type="EMBL" id="GU071096">
    <property type="protein sequence ID" value="ADO97616.1"/>
    <property type="molecule type" value="Genomic_DNA"/>
</dbReference>
<accession>E3SJQ6</accession>